<dbReference type="InterPro" id="IPR016024">
    <property type="entry name" value="ARM-type_fold"/>
</dbReference>
<dbReference type="Proteomes" id="UP000007797">
    <property type="component" value="Unassembled WGS sequence"/>
</dbReference>
<reference evidence="2" key="1">
    <citation type="journal article" date="2011" name="Genome Res.">
        <title>Phylogeny-wide analysis of social amoeba genomes highlights ancient origins for complex intercellular communication.</title>
        <authorList>
            <person name="Heidel A.J."/>
            <person name="Lawal H.M."/>
            <person name="Felder M."/>
            <person name="Schilde C."/>
            <person name="Helps N.R."/>
            <person name="Tunggal B."/>
            <person name="Rivero F."/>
            <person name="John U."/>
            <person name="Schleicher M."/>
            <person name="Eichinger L."/>
            <person name="Platzer M."/>
            <person name="Noegel A.A."/>
            <person name="Schaap P."/>
            <person name="Gloeckner G."/>
        </authorList>
    </citation>
    <scope>NUCLEOTIDE SEQUENCE [LARGE SCALE GENOMIC DNA]</scope>
    <source>
        <strain evidence="2">SH3</strain>
    </source>
</reference>
<organism evidence="1 2">
    <name type="scientific">Cavenderia fasciculata</name>
    <name type="common">Slime mold</name>
    <name type="synonym">Dictyostelium fasciculatum</name>
    <dbReference type="NCBI Taxonomy" id="261658"/>
    <lineage>
        <taxon>Eukaryota</taxon>
        <taxon>Amoebozoa</taxon>
        <taxon>Evosea</taxon>
        <taxon>Eumycetozoa</taxon>
        <taxon>Dictyostelia</taxon>
        <taxon>Acytosteliales</taxon>
        <taxon>Cavenderiaceae</taxon>
        <taxon>Cavenderia</taxon>
    </lineage>
</organism>
<dbReference type="AlphaFoldDB" id="F4Q2W0"/>
<gene>
    <name evidence="1" type="ORF">DFA_07714</name>
</gene>
<sequence>MTTSTSTTTSIDTIFKQIINNIVLREKIFKGVYDIHTLLKVYSRRKESALISLTDYINFKRPDLFIKHFDTVLNSVLSILDNCDPNVKSSELNDNQRVRAFFEDLLTTAAKNQNHIIFKYLVERYQQYQQQQTTNNENTTILCLVTHFYGSNQMIVQSSLQFTRLVLDYIKDGLISLKSESIGEFTQYAITVALSHIDLDTLVLVKKLYPQHPDPYYPSPIIFDGFFKNNTNAQDQKNMLDYVIQNGVINIRLIPQAMRALLIKLLRPVPSTSSSSSTTTLYQLSPTYKPTIKMILNNYREHLTLPNLCSIDDMINTINNDGDDSDDTIILYQYIFLINYGTKKMDMWPLGNDQSKKIGYLEYLIEKQKQTKSMEAFWELSAILRVALYIGHQPTIDWCLQEIGSSQTGPATEGFVYDTLDICPSILTIDLLKKSPSLCHKSILFNTIEQLHDNKSSPSLSLSIKQVLEYLLSGDDEEVVLDDREYVKAIGEAIRNNDLETLKLVMNCSSLTSSYQIDAELFENANQEVVEYIFSMVKEYPDYFNINPHSDKVINPIAARAMLTHLQKEIEYDLIVYYLSCICSAGKDLTALKEVLGELGPLPKPSWNTSNEGFLQDLIDAKHYETASYILEYFVSAKHARDDYLDSLEPFGNKHVDQDYVHYLSSISMALSNDQYELADRLIEYFSLDDRVAASTNRFIHFDTASHLIAYSWTLSDTQFNHLWELFYGQDIIDRRSSISINNNIDKPNYFTKLHLTINYIIQTILDLITYRVTNINHRFIACDISNQQHFQQLQHHIDRIINRYTIFMNQYQHLKHLGLEPLDAPFSVSVLSGSQFDTQTLWSSTSASIYQYLGTRFYTNKSSSDPLEKINQYTETEYQVLMNQAIRFHYLNYKL</sequence>
<protein>
    <submittedName>
        <fullName evidence="1">Uncharacterized protein</fullName>
    </submittedName>
</protein>
<proteinExistence type="predicted"/>
<dbReference type="GeneID" id="14868656"/>
<name>F4Q2W0_CACFS</name>
<dbReference type="RefSeq" id="XP_004355210.1">
    <property type="nucleotide sequence ID" value="XM_004355158.1"/>
</dbReference>
<evidence type="ECO:0000313" key="1">
    <source>
        <dbReference type="EMBL" id="EGG16736.1"/>
    </source>
</evidence>
<accession>F4Q2W0</accession>
<dbReference type="EMBL" id="GL883021">
    <property type="protein sequence ID" value="EGG16736.1"/>
    <property type="molecule type" value="Genomic_DNA"/>
</dbReference>
<dbReference type="SUPFAM" id="SSF48371">
    <property type="entry name" value="ARM repeat"/>
    <property type="match status" value="1"/>
</dbReference>
<evidence type="ECO:0000313" key="2">
    <source>
        <dbReference type="Proteomes" id="UP000007797"/>
    </source>
</evidence>
<dbReference type="KEGG" id="dfa:DFA_07714"/>
<keyword evidence="2" id="KW-1185">Reference proteome</keyword>